<accession>A0A6J7FD40</accession>
<dbReference type="InterPro" id="IPR036390">
    <property type="entry name" value="WH_DNA-bd_sf"/>
</dbReference>
<dbReference type="EMBL" id="CAFBMC010000013">
    <property type="protein sequence ID" value="CAB4891384.1"/>
    <property type="molecule type" value="Genomic_DNA"/>
</dbReference>
<organism evidence="1">
    <name type="scientific">freshwater metagenome</name>
    <dbReference type="NCBI Taxonomy" id="449393"/>
    <lineage>
        <taxon>unclassified sequences</taxon>
        <taxon>metagenomes</taxon>
        <taxon>ecological metagenomes</taxon>
    </lineage>
</organism>
<dbReference type="InterPro" id="IPR036388">
    <property type="entry name" value="WH-like_DNA-bd_sf"/>
</dbReference>
<dbReference type="SUPFAM" id="SSF46785">
    <property type="entry name" value="Winged helix' DNA-binding domain"/>
    <property type="match status" value="1"/>
</dbReference>
<reference evidence="1" key="1">
    <citation type="submission" date="2020-05" db="EMBL/GenBank/DDBJ databases">
        <authorList>
            <person name="Chiriac C."/>
            <person name="Salcher M."/>
            <person name="Ghai R."/>
            <person name="Kavagutti S V."/>
        </authorList>
    </citation>
    <scope>NUCLEOTIDE SEQUENCE</scope>
</reference>
<sequence length="228" mass="24437">MKSVGPTPVRYDTVRQALTPARSRVLESLQKSEEPVTASGMATSLGLHANTAREHLEALVERGLATRSQAVVRGRGRPALRYAPSAELREPDTRVREYATLAMVLAEQISRSSHPQTGAIAAGRTWGHLLTKSVTRSGRASAQRRTVRLLADIGFDPVDDAIEHSVVLRRCPFLDVARQQSQIVCSAHLGMISAAVDDFGGNGDAVQLFPFGEPGGCIVTFGPSARAS</sequence>
<dbReference type="Gene3D" id="1.10.10.10">
    <property type="entry name" value="Winged helix-like DNA-binding domain superfamily/Winged helix DNA-binding domain"/>
    <property type="match status" value="1"/>
</dbReference>
<evidence type="ECO:0000313" key="1">
    <source>
        <dbReference type="EMBL" id="CAB4891384.1"/>
    </source>
</evidence>
<dbReference type="AlphaFoldDB" id="A0A6J7FD40"/>
<dbReference type="Pfam" id="PF12840">
    <property type="entry name" value="HTH_20"/>
    <property type="match status" value="1"/>
</dbReference>
<name>A0A6J7FD40_9ZZZZ</name>
<protein>
    <submittedName>
        <fullName evidence="1">Unannotated protein</fullName>
    </submittedName>
</protein>
<gene>
    <name evidence="1" type="ORF">UFOPK3495_00397</name>
</gene>
<proteinExistence type="predicted"/>